<sequence>MLSYVQEGPAQFWKSDKADAILTKTDLAKTPKWKNFIKDFKESFEPLDMELDAQMKLHDLKIKKCANEYCYKFRYLANQTEYNDTAQIKVFKWGLLWSLMMKIMTRPEEKPENIKDWMNTAILYDKSYKQAQQYSREIDEEEGKA</sequence>
<organism evidence="2 3">
    <name type="scientific">Moniliophthora roreri</name>
    <name type="common">Frosty pod rot fungus</name>
    <name type="synonym">Monilia roreri</name>
    <dbReference type="NCBI Taxonomy" id="221103"/>
    <lineage>
        <taxon>Eukaryota</taxon>
        <taxon>Fungi</taxon>
        <taxon>Dikarya</taxon>
        <taxon>Basidiomycota</taxon>
        <taxon>Agaricomycotina</taxon>
        <taxon>Agaricomycetes</taxon>
        <taxon>Agaricomycetidae</taxon>
        <taxon>Agaricales</taxon>
        <taxon>Marasmiineae</taxon>
        <taxon>Marasmiaceae</taxon>
        <taxon>Moniliophthora</taxon>
    </lineage>
</organism>
<evidence type="ECO:0000313" key="2">
    <source>
        <dbReference type="EMBL" id="KTB32480.1"/>
    </source>
</evidence>
<proteinExistence type="predicted"/>
<accession>A0A0W0F823</accession>
<dbReference type="AlphaFoldDB" id="A0A0W0F823"/>
<dbReference type="InterPro" id="IPR005162">
    <property type="entry name" value="Retrotrans_gag_dom"/>
</dbReference>
<feature type="domain" description="Retrotransposon gag" evidence="1">
    <location>
        <begin position="15"/>
        <end position="95"/>
    </location>
</feature>
<evidence type="ECO:0000313" key="3">
    <source>
        <dbReference type="Proteomes" id="UP000054988"/>
    </source>
</evidence>
<dbReference type="Proteomes" id="UP000054988">
    <property type="component" value="Unassembled WGS sequence"/>
</dbReference>
<name>A0A0W0F823_MONRR</name>
<evidence type="ECO:0000259" key="1">
    <source>
        <dbReference type="Pfam" id="PF03732"/>
    </source>
</evidence>
<gene>
    <name evidence="2" type="ORF">WG66_14928</name>
</gene>
<dbReference type="EMBL" id="LATX01002223">
    <property type="protein sequence ID" value="KTB32480.1"/>
    <property type="molecule type" value="Genomic_DNA"/>
</dbReference>
<comment type="caution">
    <text evidence="2">The sequence shown here is derived from an EMBL/GenBank/DDBJ whole genome shotgun (WGS) entry which is preliminary data.</text>
</comment>
<dbReference type="Pfam" id="PF03732">
    <property type="entry name" value="Retrotrans_gag"/>
    <property type="match status" value="1"/>
</dbReference>
<reference evidence="2 3" key="1">
    <citation type="submission" date="2015-12" db="EMBL/GenBank/DDBJ databases">
        <title>Draft genome sequence of Moniliophthora roreri, the causal agent of frosty pod rot of cacao.</title>
        <authorList>
            <person name="Aime M.C."/>
            <person name="Diaz-Valderrama J.R."/>
            <person name="Kijpornyongpan T."/>
            <person name="Phillips-Mora W."/>
        </authorList>
    </citation>
    <scope>NUCLEOTIDE SEQUENCE [LARGE SCALE GENOMIC DNA]</scope>
    <source>
        <strain evidence="2 3">MCA 2952</strain>
    </source>
</reference>
<protein>
    <recommendedName>
        <fullName evidence="1">Retrotransposon gag domain-containing protein</fullName>
    </recommendedName>
</protein>